<gene>
    <name evidence="1" type="ORF">NUW54_g4728</name>
</gene>
<evidence type="ECO:0000313" key="2">
    <source>
        <dbReference type="Proteomes" id="UP001144978"/>
    </source>
</evidence>
<evidence type="ECO:0000313" key="1">
    <source>
        <dbReference type="EMBL" id="KAJ3004617.1"/>
    </source>
</evidence>
<reference evidence="1" key="1">
    <citation type="submission" date="2022-08" db="EMBL/GenBank/DDBJ databases">
        <title>Genome Sequence of Pycnoporus sanguineus.</title>
        <authorList>
            <person name="Buettner E."/>
        </authorList>
    </citation>
    <scope>NUCLEOTIDE SEQUENCE</scope>
    <source>
        <strain evidence="1">CG-C14</strain>
    </source>
</reference>
<keyword evidence="2" id="KW-1185">Reference proteome</keyword>
<accession>A0ACC1PYS6</accession>
<organism evidence="1 2">
    <name type="scientific">Trametes sanguinea</name>
    <dbReference type="NCBI Taxonomy" id="158606"/>
    <lineage>
        <taxon>Eukaryota</taxon>
        <taxon>Fungi</taxon>
        <taxon>Dikarya</taxon>
        <taxon>Basidiomycota</taxon>
        <taxon>Agaricomycotina</taxon>
        <taxon>Agaricomycetes</taxon>
        <taxon>Polyporales</taxon>
        <taxon>Polyporaceae</taxon>
        <taxon>Trametes</taxon>
    </lineage>
</organism>
<protein>
    <submittedName>
        <fullName evidence="1">Uncharacterized protein</fullName>
    </submittedName>
</protein>
<sequence length="158" mass="17907">MHPHHHVRLSSAIASFDGVYQEPCTATPCLSGSERSVQTRWLDRTQMPPSMYRPRVSSVHLSETSSTLARYSIAIGQSPASWIPVDTQVPALCARTRVRPHRTEFDWKRPAERTRISGTRLHWNAGSVSKRFMALFRGPPRSHASMGDSWFLDKYCAN</sequence>
<proteinExistence type="predicted"/>
<dbReference type="EMBL" id="JANSHE010001102">
    <property type="protein sequence ID" value="KAJ3004617.1"/>
    <property type="molecule type" value="Genomic_DNA"/>
</dbReference>
<dbReference type="Proteomes" id="UP001144978">
    <property type="component" value="Unassembled WGS sequence"/>
</dbReference>
<name>A0ACC1PYS6_9APHY</name>
<comment type="caution">
    <text evidence="1">The sequence shown here is derived from an EMBL/GenBank/DDBJ whole genome shotgun (WGS) entry which is preliminary data.</text>
</comment>